<name>A0ABS3KM06_9PROT</name>
<accession>A0ABS3KM06</accession>
<proteinExistence type="predicted"/>
<protein>
    <submittedName>
        <fullName evidence="1">Uncharacterized protein</fullName>
    </submittedName>
</protein>
<evidence type="ECO:0000313" key="1">
    <source>
        <dbReference type="EMBL" id="MBO1078062.1"/>
    </source>
</evidence>
<reference evidence="1 2" key="1">
    <citation type="submission" date="2020-09" db="EMBL/GenBank/DDBJ databases">
        <title>Roseomonas.</title>
        <authorList>
            <person name="Zhu W."/>
        </authorList>
    </citation>
    <scope>NUCLEOTIDE SEQUENCE [LARGE SCALE GENOMIC DNA]</scope>
    <source>
        <strain evidence="1 2">573</strain>
    </source>
</reference>
<organism evidence="1 2">
    <name type="scientific">Roseomonas haemaphysalidis</name>
    <dbReference type="NCBI Taxonomy" id="2768162"/>
    <lineage>
        <taxon>Bacteria</taxon>
        <taxon>Pseudomonadati</taxon>
        <taxon>Pseudomonadota</taxon>
        <taxon>Alphaproteobacteria</taxon>
        <taxon>Acetobacterales</taxon>
        <taxon>Roseomonadaceae</taxon>
        <taxon>Roseomonas</taxon>
    </lineage>
</organism>
<gene>
    <name evidence="1" type="ORF">IAI61_03395</name>
</gene>
<dbReference type="Proteomes" id="UP001518989">
    <property type="component" value="Unassembled WGS sequence"/>
</dbReference>
<evidence type="ECO:0000313" key="2">
    <source>
        <dbReference type="Proteomes" id="UP001518989"/>
    </source>
</evidence>
<keyword evidence="2" id="KW-1185">Reference proteome</keyword>
<dbReference type="RefSeq" id="WP_207415444.1">
    <property type="nucleotide sequence ID" value="NZ_CP061179.1"/>
</dbReference>
<comment type="caution">
    <text evidence="1">The sequence shown here is derived from an EMBL/GenBank/DDBJ whole genome shotgun (WGS) entry which is preliminary data.</text>
</comment>
<sequence length="112" mass="12227">MLAQNIAAVVCRNEHWTGACATEPYECGWAREAIVFVRALKAPLLPPGTVARVQISPDGMHWTDEGTTLALPQAAQELRFARVTHFGGWLRLVAELPEGAGITLLVTLHLKE</sequence>
<dbReference type="EMBL" id="JACTNG010000001">
    <property type="protein sequence ID" value="MBO1078062.1"/>
    <property type="molecule type" value="Genomic_DNA"/>
</dbReference>